<dbReference type="Pfam" id="PF03009">
    <property type="entry name" value="GDPD"/>
    <property type="match status" value="1"/>
</dbReference>
<evidence type="ECO:0000313" key="4">
    <source>
        <dbReference type="Proteomes" id="UP000034927"/>
    </source>
</evidence>
<proteinExistence type="predicted"/>
<dbReference type="PROSITE" id="PS51704">
    <property type="entry name" value="GP_PDE"/>
    <property type="match status" value="1"/>
</dbReference>
<dbReference type="PANTHER" id="PTHR46211">
    <property type="entry name" value="GLYCEROPHOSPHORYL DIESTER PHOSPHODIESTERASE"/>
    <property type="match status" value="1"/>
</dbReference>
<dbReference type="EMBL" id="LBPO01000002">
    <property type="protein sequence ID" value="KKP59430.1"/>
    <property type="molecule type" value="Genomic_DNA"/>
</dbReference>
<evidence type="ECO:0000313" key="3">
    <source>
        <dbReference type="EMBL" id="KKP59430.1"/>
    </source>
</evidence>
<dbReference type="GO" id="GO:0008081">
    <property type="term" value="F:phosphoric diester hydrolase activity"/>
    <property type="evidence" value="ECO:0007669"/>
    <property type="project" value="InterPro"/>
</dbReference>
<dbReference type="SUPFAM" id="SSF51695">
    <property type="entry name" value="PLC-like phosphodiesterases"/>
    <property type="match status" value="1"/>
</dbReference>
<feature type="chain" id="PRO_5002531780" description="GP-PDE domain-containing protein" evidence="1">
    <location>
        <begin position="26"/>
        <end position="269"/>
    </location>
</feature>
<keyword evidence="1" id="KW-0732">Signal</keyword>
<dbReference type="Gene3D" id="3.20.20.190">
    <property type="entry name" value="Phosphatidylinositol (PI) phosphodiesterase"/>
    <property type="match status" value="1"/>
</dbReference>
<accession>A0A0G0D840</accession>
<protein>
    <recommendedName>
        <fullName evidence="2">GP-PDE domain-containing protein</fullName>
    </recommendedName>
</protein>
<dbReference type="PANTHER" id="PTHR46211:SF14">
    <property type="entry name" value="GLYCEROPHOSPHODIESTER PHOSPHODIESTERASE"/>
    <property type="match status" value="1"/>
</dbReference>
<dbReference type="InterPro" id="IPR017946">
    <property type="entry name" value="PLC-like_Pdiesterase_TIM-brl"/>
</dbReference>
<dbReference type="AlphaFoldDB" id="A0A0G0D840"/>
<organism evidence="3 4">
    <name type="scientific">Candidatus Magasanikbacteria bacterium GW2011_GWC2_34_16</name>
    <dbReference type="NCBI Taxonomy" id="1619045"/>
    <lineage>
        <taxon>Bacteria</taxon>
        <taxon>Candidatus Magasanikiibacteriota</taxon>
    </lineage>
</organism>
<feature type="domain" description="GP-PDE" evidence="2">
    <location>
        <begin position="40"/>
        <end position="269"/>
    </location>
</feature>
<gene>
    <name evidence="3" type="ORF">UR53_C0002G0044</name>
</gene>
<evidence type="ECO:0000256" key="1">
    <source>
        <dbReference type="SAM" id="SignalP"/>
    </source>
</evidence>
<dbReference type="GO" id="GO:0006629">
    <property type="term" value="P:lipid metabolic process"/>
    <property type="evidence" value="ECO:0007669"/>
    <property type="project" value="InterPro"/>
</dbReference>
<name>A0A0G0D840_9BACT</name>
<dbReference type="Proteomes" id="UP000034927">
    <property type="component" value="Unassembled WGS sequence"/>
</dbReference>
<evidence type="ECO:0000259" key="2">
    <source>
        <dbReference type="PROSITE" id="PS51704"/>
    </source>
</evidence>
<feature type="signal peptide" evidence="1">
    <location>
        <begin position="1"/>
        <end position="25"/>
    </location>
</feature>
<reference evidence="3 4" key="1">
    <citation type="journal article" date="2015" name="Nature">
        <title>rRNA introns, odd ribosomes, and small enigmatic genomes across a large radiation of phyla.</title>
        <authorList>
            <person name="Brown C.T."/>
            <person name="Hug L.A."/>
            <person name="Thomas B.C."/>
            <person name="Sharon I."/>
            <person name="Castelle C.J."/>
            <person name="Singh A."/>
            <person name="Wilkins M.J."/>
            <person name="Williams K.H."/>
            <person name="Banfield J.F."/>
        </authorList>
    </citation>
    <scope>NUCLEOTIDE SEQUENCE [LARGE SCALE GENOMIC DNA]</scope>
</reference>
<comment type="caution">
    <text evidence="3">The sequence shown here is derived from an EMBL/GenBank/DDBJ whole genome shotgun (WGS) entry which is preliminary data.</text>
</comment>
<sequence length="269" mass="31097">MKISSKFTITTLAIALVYFIPTTSAINNTPTTIDRHLPHPQMIAHALGVIDGIRYSNSYEALEKSYQNGFRFFETDIELTADNKLVLLHDWDGVIQDLYGAPPKIYTLDEFKKLKIREKYTPLTLDNLLVWIKKHPDTYFITDTKRKNLVILNKLYQQSGELSAHFIPQIYNFEEYDTVKKLGYFDIILTLYTRDYKAPALVNFAQQHKLWAITMSTDRIKTYPNLPAELTTVNIFTYSHLVNSQEQMTNLQKQKIGGVYTSDLIPNSD</sequence>
<dbReference type="InterPro" id="IPR030395">
    <property type="entry name" value="GP_PDE_dom"/>
</dbReference>